<evidence type="ECO:0000256" key="9">
    <source>
        <dbReference type="ARBA" id="ARBA00022842"/>
    </source>
</evidence>
<dbReference type="SUPFAM" id="SSF57783">
    <property type="entry name" value="Zinc beta-ribbon"/>
    <property type="match status" value="1"/>
</dbReference>
<dbReference type="InterPro" id="IPR036977">
    <property type="entry name" value="DNA_primase_Znf_CHC2"/>
</dbReference>
<evidence type="ECO:0000256" key="8">
    <source>
        <dbReference type="ARBA" id="ARBA00022833"/>
    </source>
</evidence>
<evidence type="ECO:0000256" key="6">
    <source>
        <dbReference type="ARBA" id="ARBA00022723"/>
    </source>
</evidence>
<comment type="cofactor">
    <cofactor evidence="12">
        <name>Zn(2+)</name>
        <dbReference type="ChEBI" id="CHEBI:29105"/>
    </cofactor>
    <text evidence="12">Binds 1 zinc ion per monomer.</text>
</comment>
<keyword evidence="11 12" id="KW-0804">Transcription</keyword>
<dbReference type="SMART" id="SM00493">
    <property type="entry name" value="TOPRIM"/>
    <property type="match status" value="1"/>
</dbReference>
<dbReference type="Gene3D" id="3.90.980.10">
    <property type="entry name" value="DNA primase, catalytic core, N-terminal domain"/>
    <property type="match status" value="1"/>
</dbReference>
<comment type="similarity">
    <text evidence="12">Belongs to the DnaG primase family.</text>
</comment>
<keyword evidence="10 12" id="KW-0238">DNA-binding</keyword>
<sequence length="604" mass="68300">MAFIPEEKIQEILKSVNIVDVIGERLTLTKHGNNYLCTCPWHDDSKPSLTVNQDKQIYKCFVCGEGGNAIRFVMNYDNITFPKACKKLAEVGGVELNLPDQKYTVKEVPAEIKRIYELNEAIVELANYEILLNNGNPSYAYITPRLDNGAITNAKIGYIPSVDNLRTYLLQKGFLDDEIKRANIFNEKGSYSFLEKRLIFPIKDNSGNYVGFSTRSLDGKGAKYINSPESAVFKKNEILYNYKDAFQDIKRLGRVILMEGYMDVQKAESVSIKNAVCSMGTALTKQQVLAIKRLNVPVSLCCDGDKAGIDANIRNYYLLKENGINASFASLPTGMDPDEVISKDVDQFKQILGKHDTIIDFRLKVSDALHTFDEKQAFTLEVLNDLAKMDNPLAEDHYISEIGEKTGFEKETLKKQLSVVKGHSGPKKVVAQKRVRNSSTKWSENKKVYINFRVKDKLNYRNEVMNMYDKKYVNGSVMAFNDRKVLTRKDILMQYSYQKGKVLETTITLPNEKNAAAKAQNIVSAAARQISDEMNIPHSNLNYIAYLHSDSEHPKIHVHFYQNETYLDNYDLTSNLVNNLQKTIVDSLDTGIAIQDTIATPIGL</sequence>
<evidence type="ECO:0000256" key="4">
    <source>
        <dbReference type="ARBA" id="ARBA00022695"/>
    </source>
</evidence>
<keyword evidence="15" id="KW-1185">Reference proteome</keyword>
<dbReference type="PANTHER" id="PTHR30313">
    <property type="entry name" value="DNA PRIMASE"/>
    <property type="match status" value="1"/>
</dbReference>
<keyword evidence="1 12" id="KW-0240">DNA-directed RNA polymerase</keyword>
<dbReference type="PANTHER" id="PTHR30313:SF2">
    <property type="entry name" value="DNA PRIMASE"/>
    <property type="match status" value="1"/>
</dbReference>
<dbReference type="InterPro" id="IPR030846">
    <property type="entry name" value="DnaG_bac"/>
</dbReference>
<dbReference type="Pfam" id="PF13155">
    <property type="entry name" value="Toprim_2"/>
    <property type="match status" value="1"/>
</dbReference>
<accession>A0ABU0E6J7</accession>
<dbReference type="InterPro" id="IPR006171">
    <property type="entry name" value="TOPRIM_dom"/>
</dbReference>
<evidence type="ECO:0000313" key="15">
    <source>
        <dbReference type="Proteomes" id="UP001230220"/>
    </source>
</evidence>
<dbReference type="Pfam" id="PF08275">
    <property type="entry name" value="DNAG_N"/>
    <property type="match status" value="1"/>
</dbReference>
<dbReference type="SUPFAM" id="SSF56731">
    <property type="entry name" value="DNA primase core"/>
    <property type="match status" value="1"/>
</dbReference>
<keyword evidence="5 12" id="KW-0235">DNA replication</keyword>
<comment type="caution">
    <text evidence="14">The sequence shown here is derived from an EMBL/GenBank/DDBJ whole genome shotgun (WGS) entry which is preliminary data.</text>
</comment>
<evidence type="ECO:0000259" key="13">
    <source>
        <dbReference type="PROSITE" id="PS50880"/>
    </source>
</evidence>
<evidence type="ECO:0000256" key="2">
    <source>
        <dbReference type="ARBA" id="ARBA00022515"/>
    </source>
</evidence>
<dbReference type="InterPro" id="IPR006295">
    <property type="entry name" value="DNA_primase_DnaG"/>
</dbReference>
<reference evidence="14 15" key="1">
    <citation type="submission" date="2023-07" db="EMBL/GenBank/DDBJ databases">
        <title>Genomic Encyclopedia of Type Strains, Phase IV (KMG-IV): sequencing the most valuable type-strain genomes for metagenomic binning, comparative biology and taxonomic classification.</title>
        <authorList>
            <person name="Goeker M."/>
        </authorList>
    </citation>
    <scope>NUCLEOTIDE SEQUENCE [LARGE SCALE GENOMIC DNA]</scope>
    <source>
        <strain evidence="14 15">DSM 16784</strain>
    </source>
</reference>
<keyword evidence="7 12" id="KW-0863">Zinc-finger</keyword>
<dbReference type="InterPro" id="IPR002694">
    <property type="entry name" value="Znf_CHC2"/>
</dbReference>
<dbReference type="EMBL" id="JAUSUR010000007">
    <property type="protein sequence ID" value="MDQ0362538.1"/>
    <property type="molecule type" value="Genomic_DNA"/>
</dbReference>
<keyword evidence="6 12" id="KW-0479">Metal-binding</keyword>
<dbReference type="Gene3D" id="3.90.580.10">
    <property type="entry name" value="Zinc finger, CHC2-type domain"/>
    <property type="match status" value="1"/>
</dbReference>
<evidence type="ECO:0000256" key="10">
    <source>
        <dbReference type="ARBA" id="ARBA00023125"/>
    </source>
</evidence>
<dbReference type="InterPro" id="IPR050219">
    <property type="entry name" value="DnaG_primase"/>
</dbReference>
<dbReference type="GO" id="GO:0016779">
    <property type="term" value="F:nucleotidyltransferase activity"/>
    <property type="evidence" value="ECO:0007669"/>
    <property type="project" value="UniProtKB-KW"/>
</dbReference>
<evidence type="ECO:0000256" key="1">
    <source>
        <dbReference type="ARBA" id="ARBA00022478"/>
    </source>
</evidence>
<keyword evidence="4 12" id="KW-0548">Nucleotidyltransferase</keyword>
<feature type="domain" description="Toprim" evidence="13">
    <location>
        <begin position="253"/>
        <end position="334"/>
    </location>
</feature>
<dbReference type="InterPro" id="IPR013264">
    <property type="entry name" value="DNAG_N"/>
</dbReference>
<dbReference type="CDD" id="cd03364">
    <property type="entry name" value="TOPRIM_DnaG_primases"/>
    <property type="match status" value="1"/>
</dbReference>
<dbReference type="Proteomes" id="UP001230220">
    <property type="component" value="Unassembled WGS sequence"/>
</dbReference>
<keyword evidence="2 12" id="KW-0639">Primosome</keyword>
<name>A0ABU0E6J7_9FIRM</name>
<keyword evidence="8 12" id="KW-0862">Zinc</keyword>
<comment type="subunit">
    <text evidence="12">Monomer. Interacts with DnaB.</text>
</comment>
<protein>
    <recommendedName>
        <fullName evidence="12">DNA primase</fullName>
        <ecNumber evidence="12">2.7.7.101</ecNumber>
    </recommendedName>
</protein>
<dbReference type="HAMAP" id="MF_00974">
    <property type="entry name" value="DNA_primase_DnaG"/>
    <property type="match status" value="1"/>
</dbReference>
<keyword evidence="9" id="KW-0460">Magnesium</keyword>
<comment type="domain">
    <text evidence="12">Contains an N-terminal zinc-binding domain, a central core domain that contains the primase activity, and a C-terminal DnaB-binding domain.</text>
</comment>
<comment type="function">
    <text evidence="12">RNA polymerase that catalyzes the synthesis of short RNA molecules used as primers for DNA polymerase during DNA replication.</text>
</comment>
<evidence type="ECO:0000313" key="14">
    <source>
        <dbReference type="EMBL" id="MDQ0362538.1"/>
    </source>
</evidence>
<dbReference type="InterPro" id="IPR034151">
    <property type="entry name" value="TOPRIM_DnaG_bac"/>
</dbReference>
<evidence type="ECO:0000256" key="11">
    <source>
        <dbReference type="ARBA" id="ARBA00023163"/>
    </source>
</evidence>
<proteinExistence type="inferred from homology"/>
<evidence type="ECO:0000256" key="5">
    <source>
        <dbReference type="ARBA" id="ARBA00022705"/>
    </source>
</evidence>
<dbReference type="Pfam" id="PF01807">
    <property type="entry name" value="Zn_ribbon_DnaG"/>
    <property type="match status" value="1"/>
</dbReference>
<comment type="catalytic activity">
    <reaction evidence="12">
        <text>ssDNA + n NTP = ssDNA/pppN(pN)n-1 hybrid + (n-1) diphosphate.</text>
        <dbReference type="EC" id="2.7.7.101"/>
    </reaction>
</comment>
<evidence type="ECO:0000256" key="3">
    <source>
        <dbReference type="ARBA" id="ARBA00022679"/>
    </source>
</evidence>
<dbReference type="Gene3D" id="3.40.1360.10">
    <property type="match status" value="1"/>
</dbReference>
<evidence type="ECO:0000256" key="12">
    <source>
        <dbReference type="HAMAP-Rule" id="MF_00974"/>
    </source>
</evidence>
<dbReference type="NCBIfam" id="TIGR01391">
    <property type="entry name" value="dnaG"/>
    <property type="match status" value="1"/>
</dbReference>
<keyword evidence="3 12" id="KW-0808">Transferase</keyword>
<gene>
    <name evidence="12" type="primary">dnaG</name>
    <name evidence="14" type="ORF">J2S15_003292</name>
</gene>
<dbReference type="SMART" id="SM00400">
    <property type="entry name" value="ZnF_CHCC"/>
    <property type="match status" value="1"/>
</dbReference>
<dbReference type="EC" id="2.7.7.101" evidence="12"/>
<evidence type="ECO:0000256" key="7">
    <source>
        <dbReference type="ARBA" id="ARBA00022771"/>
    </source>
</evidence>
<dbReference type="PROSITE" id="PS50880">
    <property type="entry name" value="TOPRIM"/>
    <property type="match status" value="1"/>
</dbReference>
<organism evidence="14 15">
    <name type="scientific">Breznakia pachnodae</name>
    <dbReference type="NCBI Taxonomy" id="265178"/>
    <lineage>
        <taxon>Bacteria</taxon>
        <taxon>Bacillati</taxon>
        <taxon>Bacillota</taxon>
        <taxon>Erysipelotrichia</taxon>
        <taxon>Erysipelotrichales</taxon>
        <taxon>Erysipelotrichaceae</taxon>
        <taxon>Breznakia</taxon>
    </lineage>
</organism>
<dbReference type="InterPro" id="IPR037068">
    <property type="entry name" value="DNA_primase_core_N_sf"/>
</dbReference>
<dbReference type="RefSeq" id="WP_307410249.1">
    <property type="nucleotide sequence ID" value="NZ_JAUSUR010000007.1"/>
</dbReference>
<feature type="zinc finger region" description="CHC2-type" evidence="12">
    <location>
        <begin position="39"/>
        <end position="63"/>
    </location>
</feature>